<dbReference type="PANTHER" id="PTHR11017:SF579">
    <property type="entry name" value="TIR DOMAIN-CONTAINING PROTEIN"/>
    <property type="match status" value="1"/>
</dbReference>
<dbReference type="PANTHER" id="PTHR11017">
    <property type="entry name" value="LEUCINE-RICH REPEAT-CONTAINING PROTEIN"/>
    <property type="match status" value="1"/>
</dbReference>
<evidence type="ECO:0000256" key="1">
    <source>
        <dbReference type="SAM" id="MobiDB-lite"/>
    </source>
</evidence>
<dbReference type="InterPro" id="IPR035897">
    <property type="entry name" value="Toll_tir_struct_dom_sf"/>
</dbReference>
<dbReference type="Gene3D" id="3.40.50.300">
    <property type="entry name" value="P-loop containing nucleotide triphosphate hydrolases"/>
    <property type="match status" value="1"/>
</dbReference>
<feature type="domain" description="TIR" evidence="2">
    <location>
        <begin position="56"/>
        <end position="217"/>
    </location>
</feature>
<dbReference type="InterPro" id="IPR027417">
    <property type="entry name" value="P-loop_NTPase"/>
</dbReference>
<protein>
    <recommendedName>
        <fullName evidence="2">TIR domain-containing protein</fullName>
    </recommendedName>
</protein>
<dbReference type="InterPro" id="IPR032675">
    <property type="entry name" value="LRR_dom_sf"/>
</dbReference>
<evidence type="ECO:0000259" key="2">
    <source>
        <dbReference type="PROSITE" id="PS50104"/>
    </source>
</evidence>
<dbReference type="Proteomes" id="UP000822688">
    <property type="component" value="Chromosome 12"/>
</dbReference>
<organism evidence="3 4">
    <name type="scientific">Ceratodon purpureus</name>
    <name type="common">Fire moss</name>
    <name type="synonym">Dicranum purpureum</name>
    <dbReference type="NCBI Taxonomy" id="3225"/>
    <lineage>
        <taxon>Eukaryota</taxon>
        <taxon>Viridiplantae</taxon>
        <taxon>Streptophyta</taxon>
        <taxon>Embryophyta</taxon>
        <taxon>Bryophyta</taxon>
        <taxon>Bryophytina</taxon>
        <taxon>Bryopsida</taxon>
        <taxon>Dicranidae</taxon>
        <taxon>Pseudoditrichales</taxon>
        <taxon>Ditrichaceae</taxon>
        <taxon>Ceratodon</taxon>
    </lineage>
</organism>
<dbReference type="SUPFAM" id="SSF52540">
    <property type="entry name" value="P-loop containing nucleoside triphosphate hydrolases"/>
    <property type="match status" value="1"/>
</dbReference>
<dbReference type="PROSITE" id="PS50104">
    <property type="entry name" value="TIR"/>
    <property type="match status" value="1"/>
</dbReference>
<dbReference type="InterPro" id="IPR000157">
    <property type="entry name" value="TIR_dom"/>
</dbReference>
<dbReference type="SMART" id="SM00255">
    <property type="entry name" value="TIR"/>
    <property type="match status" value="1"/>
</dbReference>
<evidence type="ECO:0000313" key="4">
    <source>
        <dbReference type="Proteomes" id="UP000822688"/>
    </source>
</evidence>
<dbReference type="AlphaFoldDB" id="A0A8T0G9X7"/>
<keyword evidence="4" id="KW-1185">Reference proteome</keyword>
<feature type="compositionally biased region" description="Basic and acidic residues" evidence="1">
    <location>
        <begin position="1"/>
        <end position="20"/>
    </location>
</feature>
<accession>A0A8T0G9X7</accession>
<proteinExistence type="predicted"/>
<dbReference type="Pfam" id="PF00931">
    <property type="entry name" value="NB-ARC"/>
    <property type="match status" value="1"/>
</dbReference>
<feature type="region of interest" description="Disordered" evidence="1">
    <location>
        <begin position="1"/>
        <end position="25"/>
    </location>
</feature>
<dbReference type="Gene3D" id="3.80.10.10">
    <property type="entry name" value="Ribonuclease Inhibitor"/>
    <property type="match status" value="2"/>
</dbReference>
<dbReference type="PRINTS" id="PR00364">
    <property type="entry name" value="DISEASERSIST"/>
</dbReference>
<dbReference type="GO" id="GO:0043531">
    <property type="term" value="F:ADP binding"/>
    <property type="evidence" value="ECO:0007669"/>
    <property type="project" value="InterPro"/>
</dbReference>
<dbReference type="Pfam" id="PF01582">
    <property type="entry name" value="TIR"/>
    <property type="match status" value="1"/>
</dbReference>
<dbReference type="InterPro" id="IPR002182">
    <property type="entry name" value="NB-ARC"/>
</dbReference>
<evidence type="ECO:0000313" key="3">
    <source>
        <dbReference type="EMBL" id="KAG0555277.1"/>
    </source>
</evidence>
<reference evidence="3" key="1">
    <citation type="submission" date="2020-06" db="EMBL/GenBank/DDBJ databases">
        <title>WGS assembly of Ceratodon purpureus strain R40.</title>
        <authorList>
            <person name="Carey S.B."/>
            <person name="Jenkins J."/>
            <person name="Shu S."/>
            <person name="Lovell J.T."/>
            <person name="Sreedasyam A."/>
            <person name="Maumus F."/>
            <person name="Tiley G.P."/>
            <person name="Fernandez-Pozo N."/>
            <person name="Barry K."/>
            <person name="Chen C."/>
            <person name="Wang M."/>
            <person name="Lipzen A."/>
            <person name="Daum C."/>
            <person name="Saski C.A."/>
            <person name="Payton A.C."/>
            <person name="Mcbreen J.C."/>
            <person name="Conrad R.E."/>
            <person name="Kollar L.M."/>
            <person name="Olsson S."/>
            <person name="Huttunen S."/>
            <person name="Landis J.B."/>
            <person name="Wickett N.J."/>
            <person name="Johnson M.G."/>
            <person name="Rensing S.A."/>
            <person name="Grimwood J."/>
            <person name="Schmutz J."/>
            <person name="Mcdaniel S.F."/>
        </authorList>
    </citation>
    <scope>NUCLEOTIDE SEQUENCE</scope>
    <source>
        <strain evidence="3">R40</strain>
    </source>
</reference>
<dbReference type="GO" id="GO:0006952">
    <property type="term" value="P:defense response"/>
    <property type="evidence" value="ECO:0007669"/>
    <property type="project" value="InterPro"/>
</dbReference>
<dbReference type="SUPFAM" id="SSF52200">
    <property type="entry name" value="Toll/Interleukin receptor TIR domain"/>
    <property type="match status" value="1"/>
</dbReference>
<dbReference type="SUPFAM" id="SSF52058">
    <property type="entry name" value="L domain-like"/>
    <property type="match status" value="2"/>
</dbReference>
<dbReference type="EMBL" id="CM026433">
    <property type="protein sequence ID" value="KAG0555277.1"/>
    <property type="molecule type" value="Genomic_DNA"/>
</dbReference>
<dbReference type="GO" id="GO:0007165">
    <property type="term" value="P:signal transduction"/>
    <property type="evidence" value="ECO:0007669"/>
    <property type="project" value="InterPro"/>
</dbReference>
<dbReference type="Gene3D" id="3.40.50.10140">
    <property type="entry name" value="Toll/interleukin-1 receptor homology (TIR) domain"/>
    <property type="match status" value="1"/>
</dbReference>
<gene>
    <name evidence="3" type="ORF">KC19_12G157800</name>
</gene>
<dbReference type="InterPro" id="IPR044974">
    <property type="entry name" value="Disease_R_plants"/>
</dbReference>
<sequence>MLTTEGMDRRDGLHDKDHNRPKTMSAIPSFQVESHRQKRLCLRQAGSAVEHRCLDKKYKIFLSHAGAQKNFVEQLYIDLQRVLHFGIFFDIDDASLPKGENFPSRIFEAAKHCELAIVVMSDEYFTRKWPMLELKSFLESKKQRPELKILPVFYKLSIDEFRQQKRQRSYRKTWNKMSSDCQWEEVVKVISSTNGIHLRSSEPALRNEIVKATFKLVTPYLLSDDSNVQGKSRISRIIEESFQRSNDGSNASEARSVCFVGLYGMGGSGKTTMSKVLCNNMMQEFLGKVCRIEFGAHGFLDLCKQVIQCTTNYEEMFLSKVNDAELALQILKDRISDQRIFLVIDNVNETSSSEAKTFLGLPFKVGSLILVTARSITTLGNLNISWRSCMKVPALKKEEAVALLTQHAGCDNCNLSSEHKETLGKFVDKCCFNVEDWSLQEYHPLALKVFGTRMGPDPREWCKIVIDFKHPGNEGEHPLFSILRSSYDTLKPQIYQRMFIDLILARNGSTYRINSHDLAWRLRYLYDKETYAFNFELLEEFRRKSLIEYYNLFSGEILVHDLYREFVQMEVEKDKFQHHRKCCLFRGVNQRYKQAYRLRIYKQEIQHLMKEMLCSCSESELLTIEDCSNLKSVDVRGMQNLKMLEIVGCPLLKNVVVEGLANLRAIIWKGFEGEYPSLVGLESLEGLIFVSDNDKVFDASMETRPLDLSGCPYLDVLELWNQPPMPRLPDFNLLKDLRILMINRCEHFESFLCLHFLKNLVSLQLYDCSSLLEFPSLANFEHLEIFTLEGAFRLQKLNGFERLTALKFLSLKNAGLLQRLPGIEACTKIRGLDLSGTSSIQNFIWISSMLDLEKVNLSSTGLSVLPDCSKLYKLEELCLDNCMELEGFTGSGAVGESLLRISMWRCSRLTSLPQLKESPDLTHLKITRTSIQDLSALKDCFHLQYLDCAYTPITRLPDMSHMLSLKRLNVRGCVLLTRLDNITCLPALDELFVQDCENLVTLPDLRSSMCLMELDLTNCPLVDPDLVKLPGSSDCGEDYDVQMEENDGPVDEVDEADGPVEQPITTWWGKIMEAVGVATGWATN</sequence>
<comment type="caution">
    <text evidence="3">The sequence shown here is derived from an EMBL/GenBank/DDBJ whole genome shotgun (WGS) entry which is preliminary data.</text>
</comment>
<name>A0A8T0G9X7_CERPU</name>